<dbReference type="HOGENOM" id="CLU_3077087_0_0_0"/>
<name>A0A0S6VQ41_9BACT</name>
<organism evidence="2">
    <name type="scientific">Candidatus Moduliflexus flocculans</name>
    <dbReference type="NCBI Taxonomy" id="1499966"/>
    <lineage>
        <taxon>Bacteria</taxon>
        <taxon>Candidatus Moduliflexota</taxon>
        <taxon>Candidatus Moduliflexia</taxon>
        <taxon>Candidatus Moduliflexales</taxon>
        <taxon>Candidatus Moduliflexaceae</taxon>
    </lineage>
</organism>
<protein>
    <submittedName>
        <fullName evidence="2">Uncharacterized protein</fullName>
    </submittedName>
</protein>
<evidence type="ECO:0000313" key="3">
    <source>
        <dbReference type="Proteomes" id="UP000030700"/>
    </source>
</evidence>
<sequence length="52" mass="5966">MIICDGKISQLAIFSIVRRKKLTNPPNKHENICQGKNKKTSEQHNVCPEVYL</sequence>
<proteinExistence type="predicted"/>
<feature type="region of interest" description="Disordered" evidence="1">
    <location>
        <begin position="25"/>
        <end position="52"/>
    </location>
</feature>
<dbReference type="AlphaFoldDB" id="A0A0S6VQ41"/>
<keyword evidence="3" id="KW-1185">Reference proteome</keyword>
<reference evidence="2" key="1">
    <citation type="journal article" date="2015" name="PeerJ">
        <title>First genomic representation of candidate bacterial phylum KSB3 points to enhanced environmental sensing as a trigger of wastewater bulking.</title>
        <authorList>
            <person name="Sekiguchi Y."/>
            <person name="Ohashi A."/>
            <person name="Parks D.H."/>
            <person name="Yamauchi T."/>
            <person name="Tyson G.W."/>
            <person name="Hugenholtz P."/>
        </authorList>
    </citation>
    <scope>NUCLEOTIDE SEQUENCE [LARGE SCALE GENOMIC DNA]</scope>
</reference>
<gene>
    <name evidence="2" type="ORF">U14_00313</name>
</gene>
<evidence type="ECO:0000313" key="2">
    <source>
        <dbReference type="EMBL" id="GAK49095.1"/>
    </source>
</evidence>
<evidence type="ECO:0000256" key="1">
    <source>
        <dbReference type="SAM" id="MobiDB-lite"/>
    </source>
</evidence>
<dbReference type="EMBL" id="DF820455">
    <property type="protein sequence ID" value="GAK49095.1"/>
    <property type="molecule type" value="Genomic_DNA"/>
</dbReference>
<accession>A0A0S6VQ41</accession>
<dbReference type="Proteomes" id="UP000030700">
    <property type="component" value="Unassembled WGS sequence"/>
</dbReference>